<dbReference type="EMBL" id="VYZN01000037">
    <property type="protein sequence ID" value="KAE9533115.1"/>
    <property type="molecule type" value="Genomic_DNA"/>
</dbReference>
<keyword evidence="2" id="KW-0472">Membrane</keyword>
<comment type="caution">
    <text evidence="3">The sequence shown here is derived from an EMBL/GenBank/DDBJ whole genome shotgun (WGS) entry which is preliminary data.</text>
</comment>
<dbReference type="Proteomes" id="UP000475862">
    <property type="component" value="Unassembled WGS sequence"/>
</dbReference>
<keyword evidence="2" id="KW-1133">Transmembrane helix</keyword>
<protein>
    <submittedName>
        <fullName evidence="3">Uncharacterized protein</fullName>
    </submittedName>
</protein>
<feature type="region of interest" description="Disordered" evidence="1">
    <location>
        <begin position="34"/>
        <end position="72"/>
    </location>
</feature>
<accession>A0A6G0TI53</accession>
<name>A0A6G0TI53_APHGL</name>
<gene>
    <name evidence="3" type="ORF">AGLY_009543</name>
</gene>
<organism evidence="3 4">
    <name type="scientific">Aphis glycines</name>
    <name type="common">Soybean aphid</name>
    <dbReference type="NCBI Taxonomy" id="307491"/>
    <lineage>
        <taxon>Eukaryota</taxon>
        <taxon>Metazoa</taxon>
        <taxon>Ecdysozoa</taxon>
        <taxon>Arthropoda</taxon>
        <taxon>Hexapoda</taxon>
        <taxon>Insecta</taxon>
        <taxon>Pterygota</taxon>
        <taxon>Neoptera</taxon>
        <taxon>Paraneoptera</taxon>
        <taxon>Hemiptera</taxon>
        <taxon>Sternorrhyncha</taxon>
        <taxon>Aphidomorpha</taxon>
        <taxon>Aphidoidea</taxon>
        <taxon>Aphididae</taxon>
        <taxon>Aphidini</taxon>
        <taxon>Aphis</taxon>
        <taxon>Aphis</taxon>
    </lineage>
</organism>
<reference evidence="3 4" key="1">
    <citation type="submission" date="2019-08" db="EMBL/GenBank/DDBJ databases">
        <title>The genome of the soybean aphid Biotype 1, its phylome, world population structure and adaptation to the North American continent.</title>
        <authorList>
            <person name="Giordano R."/>
            <person name="Donthu R.K."/>
            <person name="Hernandez A.G."/>
            <person name="Wright C.L."/>
            <person name="Zimin A.V."/>
        </authorList>
    </citation>
    <scope>NUCLEOTIDE SEQUENCE [LARGE SCALE GENOMIC DNA]</scope>
    <source>
        <tissue evidence="3">Whole aphids</tissue>
    </source>
</reference>
<keyword evidence="2" id="KW-0812">Transmembrane</keyword>
<keyword evidence="4" id="KW-1185">Reference proteome</keyword>
<evidence type="ECO:0000256" key="2">
    <source>
        <dbReference type="SAM" id="Phobius"/>
    </source>
</evidence>
<evidence type="ECO:0000313" key="4">
    <source>
        <dbReference type="Proteomes" id="UP000475862"/>
    </source>
</evidence>
<evidence type="ECO:0000313" key="3">
    <source>
        <dbReference type="EMBL" id="KAE9533115.1"/>
    </source>
</evidence>
<feature type="transmembrane region" description="Helical" evidence="2">
    <location>
        <begin position="76"/>
        <end position="95"/>
    </location>
</feature>
<feature type="compositionally biased region" description="Basic residues" evidence="1">
    <location>
        <begin position="44"/>
        <end position="72"/>
    </location>
</feature>
<proteinExistence type="predicted"/>
<sequence>MYTIYACLRPAAVVPVQQQSGRRLVHAHAHARALRTHTPSPSPHHCRRRRVVSSRSQSRTRSRFNRRRSRRRRRRGRVVFARAVFVIVFFFFFFFCFPKSRRCTRPHTQEENYYSPEERTKYRALCRRFVLAATTTFRGSQSDRNTRFSAVRSGGSRVAFGVSRQRAAEYTRFRSEVANTIICLRVHDNSK</sequence>
<evidence type="ECO:0000256" key="1">
    <source>
        <dbReference type="SAM" id="MobiDB-lite"/>
    </source>
</evidence>
<dbReference type="AlphaFoldDB" id="A0A6G0TI53"/>
<feature type="non-terminal residue" evidence="3">
    <location>
        <position position="191"/>
    </location>
</feature>